<feature type="compositionally biased region" description="Polar residues" evidence="1">
    <location>
        <begin position="186"/>
        <end position="205"/>
    </location>
</feature>
<evidence type="ECO:0000313" key="5">
    <source>
        <dbReference type="Proteomes" id="UP000615446"/>
    </source>
</evidence>
<dbReference type="Gene3D" id="3.90.175.10">
    <property type="entry name" value="Diphtheria Toxin, domain 1"/>
    <property type="match status" value="1"/>
</dbReference>
<evidence type="ECO:0000259" key="3">
    <source>
        <dbReference type="PROSITE" id="PS50053"/>
    </source>
</evidence>
<keyword evidence="2" id="KW-0472">Membrane</keyword>
<feature type="domain" description="Ubiquitin-like" evidence="3">
    <location>
        <begin position="273"/>
        <end position="346"/>
    </location>
</feature>
<dbReference type="InterPro" id="IPR029071">
    <property type="entry name" value="Ubiquitin-like_domsf"/>
</dbReference>
<dbReference type="PANTHER" id="PTHR36649">
    <property type="entry name" value="UBIQUITIN-LIKE DOMAIN-CONTAINING PROTEIN"/>
    <property type="match status" value="1"/>
</dbReference>
<proteinExistence type="predicted"/>
<reference evidence="4" key="1">
    <citation type="submission" date="2019-10" db="EMBL/GenBank/DDBJ databases">
        <title>Conservation and host-specific expression of non-tandemly repeated heterogenous ribosome RNA gene in arbuscular mycorrhizal fungi.</title>
        <authorList>
            <person name="Maeda T."/>
            <person name="Kobayashi Y."/>
            <person name="Nakagawa T."/>
            <person name="Ezawa T."/>
            <person name="Yamaguchi K."/>
            <person name="Bino T."/>
            <person name="Nishimoto Y."/>
            <person name="Shigenobu S."/>
            <person name="Kawaguchi M."/>
        </authorList>
    </citation>
    <scope>NUCLEOTIDE SEQUENCE</scope>
    <source>
        <strain evidence="4">HR1</strain>
    </source>
</reference>
<keyword evidence="2" id="KW-0812">Transmembrane</keyword>
<dbReference type="Gene3D" id="3.10.20.90">
    <property type="entry name" value="Phosphatidylinositol 3-kinase Catalytic Subunit, Chain A, domain 1"/>
    <property type="match status" value="1"/>
</dbReference>
<feature type="transmembrane region" description="Helical" evidence="2">
    <location>
        <begin position="223"/>
        <end position="255"/>
    </location>
</feature>
<organism evidence="4 5">
    <name type="scientific">Rhizophagus clarus</name>
    <dbReference type="NCBI Taxonomy" id="94130"/>
    <lineage>
        <taxon>Eukaryota</taxon>
        <taxon>Fungi</taxon>
        <taxon>Fungi incertae sedis</taxon>
        <taxon>Mucoromycota</taxon>
        <taxon>Glomeromycotina</taxon>
        <taxon>Glomeromycetes</taxon>
        <taxon>Glomerales</taxon>
        <taxon>Glomeraceae</taxon>
        <taxon>Rhizophagus</taxon>
    </lineage>
</organism>
<accession>A0A8H3M3G8</accession>
<dbReference type="PROSITE" id="PS50053">
    <property type="entry name" value="UBIQUITIN_2"/>
    <property type="match status" value="1"/>
</dbReference>
<feature type="compositionally biased region" description="Polar residues" evidence="1">
    <location>
        <begin position="163"/>
        <end position="178"/>
    </location>
</feature>
<dbReference type="AlphaFoldDB" id="A0A8H3M3G8"/>
<dbReference type="SMART" id="SM00213">
    <property type="entry name" value="UBQ"/>
    <property type="match status" value="1"/>
</dbReference>
<evidence type="ECO:0000256" key="2">
    <source>
        <dbReference type="SAM" id="Phobius"/>
    </source>
</evidence>
<evidence type="ECO:0000313" key="4">
    <source>
        <dbReference type="EMBL" id="GES97997.1"/>
    </source>
</evidence>
<dbReference type="SUPFAM" id="SSF54236">
    <property type="entry name" value="Ubiquitin-like"/>
    <property type="match status" value="1"/>
</dbReference>
<dbReference type="OrthoDB" id="1885901at2759"/>
<gene>
    <name evidence="4" type="ORF">RCL2_002455900</name>
</gene>
<comment type="caution">
    <text evidence="4">The sequence shown here is derived from an EMBL/GenBank/DDBJ whole genome shotgun (WGS) entry which is preliminary data.</text>
</comment>
<dbReference type="CDD" id="cd17039">
    <property type="entry name" value="Ubl_ubiquitin_like"/>
    <property type="match status" value="1"/>
</dbReference>
<dbReference type="Proteomes" id="UP000615446">
    <property type="component" value="Unassembled WGS sequence"/>
</dbReference>
<dbReference type="InterPro" id="IPR000626">
    <property type="entry name" value="Ubiquitin-like_dom"/>
</dbReference>
<feature type="compositionally biased region" description="Basic and acidic residues" evidence="1">
    <location>
        <begin position="151"/>
        <end position="162"/>
    </location>
</feature>
<keyword evidence="2" id="KW-1133">Transmembrane helix</keyword>
<feature type="region of interest" description="Disordered" evidence="1">
    <location>
        <begin position="142"/>
        <end position="212"/>
    </location>
</feature>
<name>A0A8H3M3G8_9GLOM</name>
<dbReference type="EMBL" id="BLAL01000262">
    <property type="protein sequence ID" value="GES97997.1"/>
    <property type="molecule type" value="Genomic_DNA"/>
</dbReference>
<dbReference type="SUPFAM" id="SSF56399">
    <property type="entry name" value="ADP-ribosylation"/>
    <property type="match status" value="1"/>
</dbReference>
<evidence type="ECO:0000256" key="1">
    <source>
        <dbReference type="SAM" id="MobiDB-lite"/>
    </source>
</evidence>
<protein>
    <submittedName>
        <fullName evidence="4">Ubiquitin domain-containing protein</fullName>
    </submittedName>
</protein>
<dbReference type="PANTHER" id="PTHR36649:SF29">
    <property type="entry name" value="PARP CATALYTIC DOMAIN-CONTAINING PROTEIN-RELATED"/>
    <property type="match status" value="1"/>
</dbReference>
<sequence length="511" mass="57850">MTKTKFWPNVLTLDSDCYLAAAEDFLAILAGQNSQAVKAFDKYIKTGDKIIDCMNIKNGVDDDIVGIIDTHPQTMADFFTLRLVAEAISAMIGCRVAATESEELDAPTLSLDLFHKYCLLKAGDNGEIVEKPSFEEYIQQTDEARQGGNETRQDDSETRQNDNEPWQNGNETRQSGNETRQDDNETVQGGSESKQGGNETRQSGSESRDGRQGVEEIVYRRPFVIALLLLSIYLLLFHNYIFMFICLIAFIYYFFIRQDGERVQGVQDNPDTIQIFFNFSGNSQSIFVSPNSTVLELRQKIQAKLSIDKPISLSFSSKLLDDRNTLESYNIKRSSTIQVSYKLLGGGSPVGYYVISSSFLKPQFDYDYTSGYDNGQHRRGNERYHLPIGWKKIALNVDRYGDSKWLGLDSNSWPVSYHGTNNDAASHIAVGGYDLSKGRRFAYGYGVYSSPLYTFAEGYSVRFNFDNHTYEVMLQNRVNPADLKKAANDQIWVTTKEENIRPYSLCIKQIN</sequence>
<dbReference type="Pfam" id="PF00240">
    <property type="entry name" value="ubiquitin"/>
    <property type="match status" value="1"/>
</dbReference>